<evidence type="ECO:0000256" key="4">
    <source>
        <dbReference type="ARBA" id="ARBA00049091"/>
    </source>
</evidence>
<dbReference type="PANTHER" id="PTHR11592:SF78">
    <property type="entry name" value="GLUTATHIONE PEROXIDASE"/>
    <property type="match status" value="1"/>
</dbReference>
<dbReference type="GO" id="GO:0140824">
    <property type="term" value="F:thioredoxin-dependent peroxiredoxin activity"/>
    <property type="evidence" value="ECO:0007669"/>
    <property type="project" value="UniProtKB-EC"/>
</dbReference>
<accession>A0A9N9AEA7</accession>
<feature type="domain" description="Thioredoxin" evidence="7">
    <location>
        <begin position="2"/>
        <end position="166"/>
    </location>
</feature>
<evidence type="ECO:0000313" key="9">
    <source>
        <dbReference type="Proteomes" id="UP000789831"/>
    </source>
</evidence>
<keyword evidence="3 6" id="KW-0560">Oxidoreductase</keyword>
<dbReference type="Proteomes" id="UP000789831">
    <property type="component" value="Unassembled WGS sequence"/>
</dbReference>
<dbReference type="InterPro" id="IPR036249">
    <property type="entry name" value="Thioredoxin-like_sf"/>
</dbReference>
<keyword evidence="9" id="KW-1185">Reference proteome</keyword>
<evidence type="ECO:0000313" key="8">
    <source>
        <dbReference type="EMBL" id="CAG8527743.1"/>
    </source>
</evidence>
<dbReference type="Gene3D" id="3.40.30.10">
    <property type="entry name" value="Glutaredoxin"/>
    <property type="match status" value="1"/>
</dbReference>
<dbReference type="OrthoDB" id="446890at2759"/>
<dbReference type="SUPFAM" id="SSF52833">
    <property type="entry name" value="Thioredoxin-like"/>
    <property type="match status" value="1"/>
</dbReference>
<dbReference type="PROSITE" id="PS00460">
    <property type="entry name" value="GLUTATHIONE_PEROXID_1"/>
    <property type="match status" value="1"/>
</dbReference>
<evidence type="ECO:0000256" key="2">
    <source>
        <dbReference type="ARBA" id="ARBA00022559"/>
    </source>
</evidence>
<proteinExistence type="inferred from homology"/>
<protein>
    <recommendedName>
        <fullName evidence="6">Glutathione peroxidase</fullName>
    </recommendedName>
</protein>
<dbReference type="PROSITE" id="PS51352">
    <property type="entry name" value="THIOREDOXIN_2"/>
    <property type="match status" value="1"/>
</dbReference>
<dbReference type="PRINTS" id="PR01011">
    <property type="entry name" value="GLUTPROXDASE"/>
</dbReference>
<dbReference type="PROSITE" id="PS51355">
    <property type="entry name" value="GLUTATHIONE_PEROXID_3"/>
    <property type="match status" value="1"/>
</dbReference>
<dbReference type="EMBL" id="CAJVPL010000764">
    <property type="protein sequence ID" value="CAG8527743.1"/>
    <property type="molecule type" value="Genomic_DNA"/>
</dbReference>
<evidence type="ECO:0000256" key="1">
    <source>
        <dbReference type="ARBA" id="ARBA00006926"/>
    </source>
</evidence>
<comment type="catalytic activity">
    <reaction evidence="4">
        <text>a hydroperoxide + [thioredoxin]-dithiol = an alcohol + [thioredoxin]-disulfide + H2O</text>
        <dbReference type="Rhea" id="RHEA:62620"/>
        <dbReference type="Rhea" id="RHEA-COMP:10698"/>
        <dbReference type="Rhea" id="RHEA-COMP:10700"/>
        <dbReference type="ChEBI" id="CHEBI:15377"/>
        <dbReference type="ChEBI" id="CHEBI:29950"/>
        <dbReference type="ChEBI" id="CHEBI:30879"/>
        <dbReference type="ChEBI" id="CHEBI:35924"/>
        <dbReference type="ChEBI" id="CHEBI:50058"/>
        <dbReference type="EC" id="1.11.1.24"/>
    </reaction>
</comment>
<dbReference type="PANTHER" id="PTHR11592">
    <property type="entry name" value="GLUTATHIONE PEROXIDASE"/>
    <property type="match status" value="1"/>
</dbReference>
<gene>
    <name evidence="8" type="ORF">AGERDE_LOCUS5558</name>
</gene>
<dbReference type="FunFam" id="3.40.30.10:FF:000010">
    <property type="entry name" value="Glutathione peroxidase"/>
    <property type="match status" value="1"/>
</dbReference>
<evidence type="ECO:0000259" key="7">
    <source>
        <dbReference type="PROSITE" id="PS51352"/>
    </source>
</evidence>
<comment type="caution">
    <text evidence="8">The sequence shown here is derived from an EMBL/GenBank/DDBJ whole genome shotgun (WGS) entry which is preliminary data.</text>
</comment>
<comment type="similarity">
    <text evidence="1 6">Belongs to the glutathione peroxidase family.</text>
</comment>
<dbReference type="InterPro" id="IPR029759">
    <property type="entry name" value="GPX_AS"/>
</dbReference>
<reference evidence="8" key="1">
    <citation type="submission" date="2021-06" db="EMBL/GenBank/DDBJ databases">
        <authorList>
            <person name="Kallberg Y."/>
            <person name="Tangrot J."/>
            <person name="Rosling A."/>
        </authorList>
    </citation>
    <scope>NUCLEOTIDE SEQUENCE</scope>
    <source>
        <strain evidence="8">MT106</strain>
    </source>
</reference>
<evidence type="ECO:0000256" key="5">
    <source>
        <dbReference type="PIRSR" id="PIRSR000303-1"/>
    </source>
</evidence>
<feature type="active site" evidence="5">
    <location>
        <position position="43"/>
    </location>
</feature>
<dbReference type="Pfam" id="PF00255">
    <property type="entry name" value="GSHPx"/>
    <property type="match status" value="1"/>
</dbReference>
<name>A0A9N9AEA7_9GLOM</name>
<dbReference type="PIRSF" id="PIRSF000303">
    <property type="entry name" value="Glutathion_perox"/>
    <property type="match status" value="1"/>
</dbReference>
<evidence type="ECO:0000256" key="3">
    <source>
        <dbReference type="ARBA" id="ARBA00023002"/>
    </source>
</evidence>
<evidence type="ECO:0000256" key="6">
    <source>
        <dbReference type="RuleBase" id="RU000499"/>
    </source>
</evidence>
<sequence length="170" mass="19204">MPDTATTVTSFYDLEALDKRQHVFKFSDLKGKVVLIVNTASKCGFTPQFAGLEKLYQKYKDNGLVILGFPSAQFNQELDNQEAITEFCQINYGVTFPIMAKVEVNGNNASPVYNYLKSQKAGLMGLRRIKWNFEKFLVDRNGKVVQRYGSISKPEEIGKDIEPLIHPSTL</sequence>
<organism evidence="8 9">
    <name type="scientific">Ambispora gerdemannii</name>
    <dbReference type="NCBI Taxonomy" id="144530"/>
    <lineage>
        <taxon>Eukaryota</taxon>
        <taxon>Fungi</taxon>
        <taxon>Fungi incertae sedis</taxon>
        <taxon>Mucoromycota</taxon>
        <taxon>Glomeromycotina</taxon>
        <taxon>Glomeromycetes</taxon>
        <taxon>Archaeosporales</taxon>
        <taxon>Ambisporaceae</taxon>
        <taxon>Ambispora</taxon>
    </lineage>
</organism>
<keyword evidence="2 6" id="KW-0575">Peroxidase</keyword>
<dbReference type="AlphaFoldDB" id="A0A9N9AEA7"/>
<dbReference type="CDD" id="cd00340">
    <property type="entry name" value="GSH_Peroxidase"/>
    <property type="match status" value="1"/>
</dbReference>
<dbReference type="InterPro" id="IPR000889">
    <property type="entry name" value="Glutathione_peroxidase"/>
</dbReference>
<dbReference type="InterPro" id="IPR013766">
    <property type="entry name" value="Thioredoxin_domain"/>
</dbReference>
<dbReference type="GO" id="GO:0034599">
    <property type="term" value="P:cellular response to oxidative stress"/>
    <property type="evidence" value="ECO:0007669"/>
    <property type="project" value="TreeGrafter"/>
</dbReference>